<keyword evidence="2" id="KW-0805">Transcription regulation</keyword>
<dbReference type="PATRIC" id="fig|157838.3.peg.3768"/>
<name>A0A0Q3WYX0_9BACI</name>
<evidence type="ECO:0000256" key="3">
    <source>
        <dbReference type="ARBA" id="ARBA00023125"/>
    </source>
</evidence>
<dbReference type="InterPro" id="IPR019734">
    <property type="entry name" value="TPR_rpt"/>
</dbReference>
<dbReference type="RefSeq" id="WP_235950807.1">
    <property type="nucleotide sequence ID" value="NZ_JAAIWL010000053.1"/>
</dbReference>
<dbReference type="PANTHER" id="PTHR35807:SF2">
    <property type="entry name" value="TRANSCRIPTIONAL ACTIVATOR DOMAIN"/>
    <property type="match status" value="1"/>
</dbReference>
<accession>A0A0Q3WYX0</accession>
<proteinExistence type="inferred from homology"/>
<dbReference type="InterPro" id="IPR011990">
    <property type="entry name" value="TPR-like_helical_dom_sf"/>
</dbReference>
<feature type="domain" description="OmpR/PhoB-type" evidence="5">
    <location>
        <begin position="843"/>
        <end position="921"/>
    </location>
</feature>
<feature type="domain" description="Bacterial transcriptional activator" evidence="6">
    <location>
        <begin position="929"/>
        <end position="1070"/>
    </location>
</feature>
<dbReference type="InterPro" id="IPR051677">
    <property type="entry name" value="AfsR-DnrI-RedD_regulator"/>
</dbReference>
<dbReference type="InterPro" id="IPR016032">
    <property type="entry name" value="Sig_transdc_resp-reg_C-effctor"/>
</dbReference>
<gene>
    <name evidence="7" type="ORF">AN964_17025</name>
</gene>
<dbReference type="GO" id="GO:0000160">
    <property type="term" value="P:phosphorelay signal transduction system"/>
    <property type="evidence" value="ECO:0007669"/>
    <property type="project" value="InterPro"/>
</dbReference>
<dbReference type="InterPro" id="IPR005158">
    <property type="entry name" value="BTAD"/>
</dbReference>
<dbReference type="GO" id="GO:0006355">
    <property type="term" value="P:regulation of DNA-templated transcription"/>
    <property type="evidence" value="ECO:0007669"/>
    <property type="project" value="InterPro"/>
</dbReference>
<dbReference type="InterPro" id="IPR036388">
    <property type="entry name" value="WH-like_DNA-bd_sf"/>
</dbReference>
<reference evidence="7 8" key="1">
    <citation type="submission" date="2015-09" db="EMBL/GenBank/DDBJ databases">
        <title>Genome sequencing project for genomic taxonomy and phylogenomics of Bacillus-like bacteria.</title>
        <authorList>
            <person name="Liu B."/>
            <person name="Wang J."/>
            <person name="Zhu Y."/>
            <person name="Liu G."/>
            <person name="Chen Q."/>
            <person name="Chen Z."/>
            <person name="Lan J."/>
            <person name="Che J."/>
            <person name="Ge C."/>
            <person name="Shi H."/>
            <person name="Pan Z."/>
            <person name="Liu X."/>
        </authorList>
    </citation>
    <scope>NUCLEOTIDE SEQUENCE [LARGE SCALE GENOMIC DNA]</scope>
    <source>
        <strain evidence="7 8">LMG 18435</strain>
    </source>
</reference>
<dbReference type="SMART" id="SM01043">
    <property type="entry name" value="BTAD"/>
    <property type="match status" value="1"/>
</dbReference>
<evidence type="ECO:0000313" key="7">
    <source>
        <dbReference type="EMBL" id="KQL55039.1"/>
    </source>
</evidence>
<dbReference type="SUPFAM" id="SSF48452">
    <property type="entry name" value="TPR-like"/>
    <property type="match status" value="3"/>
</dbReference>
<evidence type="ECO:0000256" key="4">
    <source>
        <dbReference type="ARBA" id="ARBA00023163"/>
    </source>
</evidence>
<comment type="similarity">
    <text evidence="1">Belongs to the AfsR/DnrI/RedD regulatory family.</text>
</comment>
<dbReference type="SMART" id="SM00862">
    <property type="entry name" value="Trans_reg_C"/>
    <property type="match status" value="1"/>
</dbReference>
<dbReference type="STRING" id="157838.AN964_17025"/>
<keyword evidence="8" id="KW-1185">Reference proteome</keyword>
<evidence type="ECO:0000256" key="1">
    <source>
        <dbReference type="ARBA" id="ARBA00005820"/>
    </source>
</evidence>
<sequence>MNTKLTIVDTKLMPPLIKKTHIRKSCLMRKLKTSVQYSLTIVHSGAGYGKSSALSLYIHDVRQNFCWYTISGNDDDIIPFVTYIVYSLRKRYPFLGAELMEYMNTMDKYIRDEEIYSLCALFINEISHIQNETILVLDDFHLVDHSFTINQWLERVIEHLPGFFHIVISTRNKPKWNLLTKWKVSGKVLEILEEDLTLDKEEVELLFQDFYGLEVEDTQLQSIFQLTEGWVIALSMIAEQIEKGTSIQEILHYHHSSMEELFHYLAIEVFSKQSPIIQSFLEQTSIFEDITPQVCDEILGIQGSDLMLEQLAERNAFLHKIWGSKQYRFHALFRASLQKKLKEEQASLYRQLHERCARYYEKINLWEQAVYHYEQIHLFEPIGYLLEKNANDMLQSGRLESLYEKLKKLPDEVKDRYKILWFYEGEVLRYQSFYEKAERCYQHLINASVGNDHLNLIGKAYEGIAKIYLDTIQPGKAERFLQLAIEATESHPDAEESEKQHLYFLMAENFVNSGQASKAEKYYEKGKMQNQQLHDGNLDARLYLRTGKLEMAKRVLTGRLSTEVSILPKSHRETDILLSFIEACMGNAEKAKELAQRGIERGIRYKSSFVEACGWMRMGSAVQILDQYEIQLAEQCYMTSLKMMEEMKISRGKAEPYMGLCILYSRIGEYEKAKEFGKMALEETEKVYDLWLSSFIQLCMGIAHFFSDELDDARRFLSDAKENFVQCGDPYGLMLTELWNAFLTFETNEEEQFYSAISSFLKEVQLGNYEFIFLRKTPFSPKDLQSIMPLLIKAKELNVHSAFTYRILKEMGYEELDSHPGYTLKVETLGIFKVWLGDRLIDEKDWQRGKAKELFQFFLTHRGKWWSKEEIYQKIWPDADDKSMDQEFKVLLNALNRTLEPHRKARANPFFIHRHNNTYCLNPKAVIDVDFIQFEEWIYAGLDEKYPNKARNILKKGLELYKGDFLSERRDVWSTTERERLLTVFLRGAEKMAQLCVQNNDPNEAIIWCERILKMDSTWEEAYRLVMYCYYQKNNRPQAIKWYKKCESILMNELGVEPMEPTKRIFEMILIGSESFSI</sequence>
<protein>
    <submittedName>
        <fullName evidence="7">Transcriptional regulator</fullName>
    </submittedName>
</protein>
<dbReference type="InterPro" id="IPR001867">
    <property type="entry name" value="OmpR/PhoB-type_DNA-bd"/>
</dbReference>
<dbReference type="Pfam" id="PF03704">
    <property type="entry name" value="BTAD"/>
    <property type="match status" value="1"/>
</dbReference>
<dbReference type="AlphaFoldDB" id="A0A0Q3WYX0"/>
<evidence type="ECO:0000259" key="5">
    <source>
        <dbReference type="SMART" id="SM00862"/>
    </source>
</evidence>
<evidence type="ECO:0000256" key="2">
    <source>
        <dbReference type="ARBA" id="ARBA00023015"/>
    </source>
</evidence>
<dbReference type="SMART" id="SM00028">
    <property type="entry name" value="TPR"/>
    <property type="match status" value="4"/>
</dbReference>
<dbReference type="Pfam" id="PF25873">
    <property type="entry name" value="WHD_MalT"/>
    <property type="match status" value="1"/>
</dbReference>
<dbReference type="Proteomes" id="UP000051888">
    <property type="component" value="Unassembled WGS sequence"/>
</dbReference>
<dbReference type="PANTHER" id="PTHR35807">
    <property type="entry name" value="TRANSCRIPTIONAL REGULATOR REDD-RELATED"/>
    <property type="match status" value="1"/>
</dbReference>
<dbReference type="GO" id="GO:0003677">
    <property type="term" value="F:DNA binding"/>
    <property type="evidence" value="ECO:0007669"/>
    <property type="project" value="UniProtKB-KW"/>
</dbReference>
<keyword evidence="4" id="KW-0804">Transcription</keyword>
<evidence type="ECO:0000259" key="6">
    <source>
        <dbReference type="SMART" id="SM01043"/>
    </source>
</evidence>
<dbReference type="EMBL" id="LJJC01000004">
    <property type="protein sequence ID" value="KQL55039.1"/>
    <property type="molecule type" value="Genomic_DNA"/>
</dbReference>
<dbReference type="Gene3D" id="1.25.40.10">
    <property type="entry name" value="Tetratricopeptide repeat domain"/>
    <property type="match status" value="3"/>
</dbReference>
<dbReference type="Gene3D" id="1.10.10.10">
    <property type="entry name" value="Winged helix-like DNA-binding domain superfamily/Winged helix DNA-binding domain"/>
    <property type="match status" value="1"/>
</dbReference>
<evidence type="ECO:0000313" key="8">
    <source>
        <dbReference type="Proteomes" id="UP000051888"/>
    </source>
</evidence>
<dbReference type="SUPFAM" id="SSF46894">
    <property type="entry name" value="C-terminal effector domain of the bipartite response regulators"/>
    <property type="match status" value="1"/>
</dbReference>
<dbReference type="InterPro" id="IPR059106">
    <property type="entry name" value="WHD_MalT"/>
</dbReference>
<organism evidence="7 8">
    <name type="scientific">Heyndrickxia shackletonii</name>
    <dbReference type="NCBI Taxonomy" id="157838"/>
    <lineage>
        <taxon>Bacteria</taxon>
        <taxon>Bacillati</taxon>
        <taxon>Bacillota</taxon>
        <taxon>Bacilli</taxon>
        <taxon>Bacillales</taxon>
        <taxon>Bacillaceae</taxon>
        <taxon>Heyndrickxia</taxon>
    </lineage>
</organism>
<keyword evidence="3" id="KW-0238">DNA-binding</keyword>
<comment type="caution">
    <text evidence="7">The sequence shown here is derived from an EMBL/GenBank/DDBJ whole genome shotgun (WGS) entry which is preliminary data.</text>
</comment>